<dbReference type="OrthoDB" id="68755at2759"/>
<organism evidence="1">
    <name type="scientific">Pelagomonas calceolata</name>
    <dbReference type="NCBI Taxonomy" id="35677"/>
    <lineage>
        <taxon>Eukaryota</taxon>
        <taxon>Sar</taxon>
        <taxon>Stramenopiles</taxon>
        <taxon>Ochrophyta</taxon>
        <taxon>Pelagophyceae</taxon>
        <taxon>Pelagomonadales</taxon>
        <taxon>Pelagomonadaceae</taxon>
        <taxon>Pelagomonas</taxon>
    </lineage>
</organism>
<sequence>MMSLRRAVRPLTGALHSLAPAAGARTAGARRTLALARPTEDADSVQFPREGPGLDYALNWSLCGDGVVPSKLAYRITKVQTADQLLGGPPTAPAGAGAAAAVVDDDDAFDDAFDEAATALEAADALYVAEGDAPGTRTPCRVISGDLGLAATAMAHCLERMPLRAPTELPVTLYAAPSCADYAGAVVEDARLKIVLCGAQATAASVKASLAAAPGMLEAATAPVEEVDEAA</sequence>
<reference evidence="2" key="2">
    <citation type="submission" date="2021-11" db="EMBL/GenBank/DDBJ databases">
        <authorList>
            <consortium name="Genoscope - CEA"/>
            <person name="William W."/>
        </authorList>
    </citation>
    <scope>NUCLEOTIDE SEQUENCE</scope>
</reference>
<protein>
    <submittedName>
        <fullName evidence="1">Uncharacterized protein</fullName>
    </submittedName>
</protein>
<evidence type="ECO:0000313" key="2">
    <source>
        <dbReference type="EMBL" id="CAH0372867.1"/>
    </source>
</evidence>
<dbReference type="EMBL" id="HBIW01000753">
    <property type="protein sequence ID" value="CAE0685204.1"/>
    <property type="molecule type" value="Transcribed_RNA"/>
</dbReference>
<evidence type="ECO:0000313" key="3">
    <source>
        <dbReference type="Proteomes" id="UP000789595"/>
    </source>
</evidence>
<gene>
    <name evidence="1" type="ORF">PCAL00307_LOCUS638</name>
    <name evidence="2" type="ORF">PECAL_4P00260</name>
</gene>
<dbReference type="AlphaFoldDB" id="A0A7S4E2G1"/>
<proteinExistence type="predicted"/>
<keyword evidence="3" id="KW-1185">Reference proteome</keyword>
<reference evidence="1" key="1">
    <citation type="submission" date="2021-01" db="EMBL/GenBank/DDBJ databases">
        <authorList>
            <person name="Corre E."/>
            <person name="Pelletier E."/>
            <person name="Niang G."/>
            <person name="Scheremetjew M."/>
            <person name="Finn R."/>
            <person name="Kale V."/>
            <person name="Holt S."/>
            <person name="Cochrane G."/>
            <person name="Meng A."/>
            <person name="Brown T."/>
            <person name="Cohen L."/>
        </authorList>
    </citation>
    <scope>NUCLEOTIDE SEQUENCE</scope>
    <source>
        <strain evidence="1">CCMP1756</strain>
    </source>
</reference>
<dbReference type="EMBL" id="CAKKNE010000004">
    <property type="protein sequence ID" value="CAH0372867.1"/>
    <property type="molecule type" value="Genomic_DNA"/>
</dbReference>
<accession>A0A7S4E2G1</accession>
<name>A0A7S4E2G1_9STRA</name>
<evidence type="ECO:0000313" key="1">
    <source>
        <dbReference type="EMBL" id="CAE0685204.1"/>
    </source>
</evidence>
<dbReference type="Proteomes" id="UP000789595">
    <property type="component" value="Unassembled WGS sequence"/>
</dbReference>